<keyword evidence="2 5" id="KW-0812">Transmembrane</keyword>
<dbReference type="Pfam" id="PF03798">
    <property type="entry name" value="TRAM_LAG1_CLN8"/>
    <property type="match status" value="1"/>
</dbReference>
<name>A0A9P6US45_9FUNG</name>
<protein>
    <recommendedName>
        <fullName evidence="8">TLC domain-containing protein</fullName>
    </recommendedName>
</protein>
<organism evidence="9 10">
    <name type="scientific">Dissophora globulifera</name>
    <dbReference type="NCBI Taxonomy" id="979702"/>
    <lineage>
        <taxon>Eukaryota</taxon>
        <taxon>Fungi</taxon>
        <taxon>Fungi incertae sedis</taxon>
        <taxon>Mucoromycota</taxon>
        <taxon>Mortierellomycotina</taxon>
        <taxon>Mortierellomycetes</taxon>
        <taxon>Mortierellales</taxon>
        <taxon>Mortierellaceae</taxon>
        <taxon>Dissophora</taxon>
    </lineage>
</organism>
<evidence type="ECO:0000256" key="7">
    <source>
        <dbReference type="SAM" id="Phobius"/>
    </source>
</evidence>
<accession>A0A9P6US45</accession>
<dbReference type="GO" id="GO:0055088">
    <property type="term" value="P:lipid homeostasis"/>
    <property type="evidence" value="ECO:0007669"/>
    <property type="project" value="TreeGrafter"/>
</dbReference>
<dbReference type="EMBL" id="JAAAIP010000455">
    <property type="protein sequence ID" value="KAG0316839.1"/>
    <property type="molecule type" value="Genomic_DNA"/>
</dbReference>
<dbReference type="PANTHER" id="PTHR13439">
    <property type="entry name" value="CT120 PROTEIN"/>
    <property type="match status" value="1"/>
</dbReference>
<evidence type="ECO:0000256" key="3">
    <source>
        <dbReference type="ARBA" id="ARBA00022989"/>
    </source>
</evidence>
<feature type="region of interest" description="Disordered" evidence="6">
    <location>
        <begin position="253"/>
        <end position="283"/>
    </location>
</feature>
<evidence type="ECO:0000256" key="4">
    <source>
        <dbReference type="ARBA" id="ARBA00023136"/>
    </source>
</evidence>
<evidence type="ECO:0000313" key="10">
    <source>
        <dbReference type="Proteomes" id="UP000738325"/>
    </source>
</evidence>
<feature type="transmembrane region" description="Helical" evidence="7">
    <location>
        <begin position="222"/>
        <end position="241"/>
    </location>
</feature>
<feature type="transmembrane region" description="Helical" evidence="7">
    <location>
        <begin position="181"/>
        <end position="202"/>
    </location>
</feature>
<evidence type="ECO:0000256" key="1">
    <source>
        <dbReference type="ARBA" id="ARBA00004141"/>
    </source>
</evidence>
<feature type="transmembrane region" description="Helical" evidence="7">
    <location>
        <begin position="62"/>
        <end position="81"/>
    </location>
</feature>
<feature type="transmembrane region" description="Helical" evidence="7">
    <location>
        <begin position="20"/>
        <end position="41"/>
    </location>
</feature>
<evidence type="ECO:0000256" key="5">
    <source>
        <dbReference type="PROSITE-ProRule" id="PRU00205"/>
    </source>
</evidence>
<dbReference type="InterPro" id="IPR050846">
    <property type="entry name" value="TLCD"/>
</dbReference>
<dbReference type="InterPro" id="IPR006634">
    <property type="entry name" value="TLC-dom"/>
</dbReference>
<dbReference type="GO" id="GO:0016020">
    <property type="term" value="C:membrane"/>
    <property type="evidence" value="ECO:0007669"/>
    <property type="project" value="UniProtKB-SubCell"/>
</dbReference>
<dbReference type="AlphaFoldDB" id="A0A9P6US45"/>
<dbReference type="GO" id="GO:0005783">
    <property type="term" value="C:endoplasmic reticulum"/>
    <property type="evidence" value="ECO:0007669"/>
    <property type="project" value="TreeGrafter"/>
</dbReference>
<reference evidence="9" key="1">
    <citation type="journal article" date="2020" name="Fungal Divers.">
        <title>Resolving the Mortierellaceae phylogeny through synthesis of multi-gene phylogenetics and phylogenomics.</title>
        <authorList>
            <person name="Vandepol N."/>
            <person name="Liber J."/>
            <person name="Desiro A."/>
            <person name="Na H."/>
            <person name="Kennedy M."/>
            <person name="Barry K."/>
            <person name="Grigoriev I.V."/>
            <person name="Miller A.N."/>
            <person name="O'Donnell K."/>
            <person name="Stajich J.E."/>
            <person name="Bonito G."/>
        </authorList>
    </citation>
    <scope>NUCLEOTIDE SEQUENCE</scope>
    <source>
        <strain evidence="9">REB-010B</strain>
    </source>
</reference>
<feature type="transmembrane region" description="Helical" evidence="7">
    <location>
        <begin position="123"/>
        <end position="142"/>
    </location>
</feature>
<keyword evidence="4 5" id="KW-0472">Membrane</keyword>
<keyword evidence="10" id="KW-1185">Reference proteome</keyword>
<feature type="domain" description="TLC" evidence="8">
    <location>
        <begin position="55"/>
        <end position="252"/>
    </location>
</feature>
<comment type="caution">
    <text evidence="9">The sequence shown here is derived from an EMBL/GenBank/DDBJ whole genome shotgun (WGS) entry which is preliminary data.</text>
</comment>
<evidence type="ECO:0000256" key="6">
    <source>
        <dbReference type="SAM" id="MobiDB-lite"/>
    </source>
</evidence>
<evidence type="ECO:0000256" key="2">
    <source>
        <dbReference type="ARBA" id="ARBA00022692"/>
    </source>
</evidence>
<evidence type="ECO:0000313" key="9">
    <source>
        <dbReference type="EMBL" id="KAG0316839.1"/>
    </source>
</evidence>
<gene>
    <name evidence="9" type="ORF">BGZ99_006642</name>
</gene>
<evidence type="ECO:0000259" key="8">
    <source>
        <dbReference type="PROSITE" id="PS50922"/>
    </source>
</evidence>
<dbReference type="Proteomes" id="UP000738325">
    <property type="component" value="Unassembled WGS sequence"/>
</dbReference>
<proteinExistence type="predicted"/>
<dbReference type="PROSITE" id="PS50922">
    <property type="entry name" value="TLC"/>
    <property type="match status" value="1"/>
</dbReference>
<feature type="transmembrane region" description="Helical" evidence="7">
    <location>
        <begin position="148"/>
        <end position="169"/>
    </location>
</feature>
<dbReference type="PANTHER" id="PTHR13439:SF0">
    <property type="entry name" value="TOPOISOMERASE I DAMAGE AFFECTED PROTEIN 4"/>
    <property type="match status" value="1"/>
</dbReference>
<dbReference type="OrthoDB" id="10266980at2759"/>
<comment type="subcellular location">
    <subcellularLocation>
        <location evidence="1">Membrane</location>
        <topology evidence="1">Multi-pass membrane protein</topology>
    </subcellularLocation>
</comment>
<feature type="transmembrane region" description="Helical" evidence="7">
    <location>
        <begin position="93"/>
        <end position="111"/>
    </location>
</feature>
<dbReference type="SMART" id="SM00724">
    <property type="entry name" value="TLC"/>
    <property type="match status" value="1"/>
</dbReference>
<sequence>MNTSSGILDALGMAALSNHWTTLLGSTVACTFIMQLSQVFSPRFFPKTYPKLSTTRKMNWDVHVVSTVHSILVVLLAAPALQNETLLKDKVFGYEYSCAQVFAVACGYFLWDTFFSILHIKEFGVGFVFHGICSFTVYIFSFRPFLQYYGNVFLMYEMSTPFLNAHWFMDKMGMTGSLLQLINGIILLTVFFFARIVFGFYMSYDTYLNVLPVSAQVPLHLMVIYSVANVVLNTLNIYWFFKMIESLVKRFQPSKGKDSQGKKRVSGAQNGAIKAANKGSLAN</sequence>
<keyword evidence="3 7" id="KW-1133">Transmembrane helix</keyword>